<dbReference type="RefSeq" id="WP_235294418.1">
    <property type="nucleotide sequence ID" value="NZ_BSOH01000015.1"/>
</dbReference>
<dbReference type="NCBIfam" id="TIGR00442">
    <property type="entry name" value="hisS"/>
    <property type="match status" value="1"/>
</dbReference>
<dbReference type="HAMAP" id="MF_00127">
    <property type="entry name" value="His_tRNA_synth"/>
    <property type="match status" value="1"/>
</dbReference>
<dbReference type="Gene3D" id="3.40.50.800">
    <property type="entry name" value="Anticodon-binding domain"/>
    <property type="match status" value="1"/>
</dbReference>
<accession>A0AA37SQF4</accession>
<dbReference type="PIRSF" id="PIRSF001549">
    <property type="entry name" value="His-tRNA_synth"/>
    <property type="match status" value="1"/>
</dbReference>
<feature type="binding site" evidence="10">
    <location>
        <position position="130"/>
    </location>
    <ligand>
        <name>L-histidine</name>
        <dbReference type="ChEBI" id="CHEBI:57595"/>
    </ligand>
</feature>
<evidence type="ECO:0000256" key="10">
    <source>
        <dbReference type="PIRSR" id="PIRSR001549-1"/>
    </source>
</evidence>
<evidence type="ECO:0000256" key="9">
    <source>
        <dbReference type="HAMAP-Rule" id="MF_00127"/>
    </source>
</evidence>
<comment type="caution">
    <text evidence="12">The sequence shown here is derived from an EMBL/GenBank/DDBJ whole genome shotgun (WGS) entry which is preliminary data.</text>
</comment>
<dbReference type="CDD" id="cd00859">
    <property type="entry name" value="HisRS_anticodon"/>
    <property type="match status" value="1"/>
</dbReference>
<dbReference type="EMBL" id="BSOH01000015">
    <property type="protein sequence ID" value="GLR18152.1"/>
    <property type="molecule type" value="Genomic_DNA"/>
</dbReference>
<evidence type="ECO:0000313" key="12">
    <source>
        <dbReference type="EMBL" id="GLR18152.1"/>
    </source>
</evidence>
<sequence>MKPSLPKGIRDFLPNEVLKRKYIFETVEKVFKKNAYVAIETPTMENLETLTGKYGEEGDQLLFKVMNNGDFLKKSDAQAFEERNSSKFAHSISKRGLRYDLTVPFARYVVMHQNDISFPFKRYQIQPVWRADRPQKGRYQEFYQCDVDVVGSDSLMYEAELVKIYDEVFTALNLEVEIKVNNRKILAGIAEVSGLSDQFMTMTIILDKLDKIGEAKVVEQLEGLGLSNEKALYIIELIGSSCLEDFEVAFQDSEMGQLGIQELKDFHQYLDVVTTNNKVVFDPSLARGLSYYTGCIFEVKSLETEMGSIGGGGRYADLTSNFGLKNMPGVGVSFGAERIYDVMEELGKFPETLSVAPDILFVTFGAQEHIRAFKWSGLLREKGIVSDVYPDFGKMKKQMKYADQINVQYVAIIGEEEMNKDVVSLKNMKTGEQEEVNFDALLTKIDR</sequence>
<dbReference type="GO" id="GO:0006427">
    <property type="term" value="P:histidyl-tRNA aminoacylation"/>
    <property type="evidence" value="ECO:0007669"/>
    <property type="project" value="UniProtKB-UniRule"/>
</dbReference>
<dbReference type="GO" id="GO:0004821">
    <property type="term" value="F:histidine-tRNA ligase activity"/>
    <property type="evidence" value="ECO:0007669"/>
    <property type="project" value="UniProtKB-UniRule"/>
</dbReference>
<keyword evidence="4 9" id="KW-0547">Nucleotide-binding</keyword>
<dbReference type="PANTHER" id="PTHR11476">
    <property type="entry name" value="HISTIDYL-TRNA SYNTHETASE"/>
    <property type="match status" value="1"/>
</dbReference>
<dbReference type="SUPFAM" id="SSF55681">
    <property type="entry name" value="Class II aaRS and biotin synthetases"/>
    <property type="match status" value="1"/>
</dbReference>
<feature type="binding site" evidence="10">
    <location>
        <position position="287"/>
    </location>
    <ligand>
        <name>L-histidine</name>
        <dbReference type="ChEBI" id="CHEBI:57595"/>
    </ligand>
</feature>
<evidence type="ECO:0000256" key="1">
    <source>
        <dbReference type="ARBA" id="ARBA00008226"/>
    </source>
</evidence>
<dbReference type="InterPro" id="IPR033656">
    <property type="entry name" value="HisRS_anticodon"/>
</dbReference>
<dbReference type="EC" id="6.1.1.21" evidence="9"/>
<keyword evidence="5 9" id="KW-0067">ATP-binding</keyword>
<comment type="subcellular location">
    <subcellularLocation>
        <location evidence="9">Cytoplasm</location>
    </subcellularLocation>
</comment>
<organism evidence="12 13">
    <name type="scientific">Portibacter lacus</name>
    <dbReference type="NCBI Taxonomy" id="1099794"/>
    <lineage>
        <taxon>Bacteria</taxon>
        <taxon>Pseudomonadati</taxon>
        <taxon>Bacteroidota</taxon>
        <taxon>Saprospiria</taxon>
        <taxon>Saprospirales</taxon>
        <taxon>Haliscomenobacteraceae</taxon>
        <taxon>Portibacter</taxon>
    </lineage>
</organism>
<evidence type="ECO:0000256" key="6">
    <source>
        <dbReference type="ARBA" id="ARBA00022917"/>
    </source>
</evidence>
<protein>
    <recommendedName>
        <fullName evidence="9">Histidine--tRNA ligase</fullName>
        <ecNumber evidence="9">6.1.1.21</ecNumber>
    </recommendedName>
    <alternativeName>
        <fullName evidence="9">Histidyl-tRNA synthetase</fullName>
        <shortName evidence="9">HisRS</shortName>
    </alternativeName>
</protein>
<keyword evidence="3 9" id="KW-0436">Ligase</keyword>
<feature type="binding site" evidence="10">
    <location>
        <position position="148"/>
    </location>
    <ligand>
        <name>L-histidine</name>
        <dbReference type="ChEBI" id="CHEBI:57595"/>
    </ligand>
</feature>
<proteinExistence type="inferred from homology"/>
<gene>
    <name evidence="9 12" type="primary">hisS</name>
    <name evidence="12" type="ORF">GCM10007940_27670</name>
</gene>
<evidence type="ECO:0000256" key="2">
    <source>
        <dbReference type="ARBA" id="ARBA00011738"/>
    </source>
</evidence>
<dbReference type="InterPro" id="IPR015807">
    <property type="entry name" value="His-tRNA-ligase"/>
</dbReference>
<reference evidence="12" key="1">
    <citation type="journal article" date="2014" name="Int. J. Syst. Evol. Microbiol.">
        <title>Complete genome sequence of Corynebacterium casei LMG S-19264T (=DSM 44701T), isolated from a smear-ripened cheese.</title>
        <authorList>
            <consortium name="US DOE Joint Genome Institute (JGI-PGF)"/>
            <person name="Walter F."/>
            <person name="Albersmeier A."/>
            <person name="Kalinowski J."/>
            <person name="Ruckert C."/>
        </authorList>
    </citation>
    <scope>NUCLEOTIDE SEQUENCE</scope>
    <source>
        <strain evidence="12">NBRC 108769</strain>
    </source>
</reference>
<dbReference type="PANTHER" id="PTHR11476:SF7">
    <property type="entry name" value="HISTIDINE--TRNA LIGASE"/>
    <property type="match status" value="1"/>
</dbReference>
<comment type="catalytic activity">
    <reaction evidence="8 9">
        <text>tRNA(His) + L-histidine + ATP = L-histidyl-tRNA(His) + AMP + diphosphate + H(+)</text>
        <dbReference type="Rhea" id="RHEA:17313"/>
        <dbReference type="Rhea" id="RHEA-COMP:9665"/>
        <dbReference type="Rhea" id="RHEA-COMP:9689"/>
        <dbReference type="ChEBI" id="CHEBI:15378"/>
        <dbReference type="ChEBI" id="CHEBI:30616"/>
        <dbReference type="ChEBI" id="CHEBI:33019"/>
        <dbReference type="ChEBI" id="CHEBI:57595"/>
        <dbReference type="ChEBI" id="CHEBI:78442"/>
        <dbReference type="ChEBI" id="CHEBI:78527"/>
        <dbReference type="ChEBI" id="CHEBI:456215"/>
        <dbReference type="EC" id="6.1.1.21"/>
    </reaction>
</comment>
<feature type="domain" description="Aminoacyl-transfer RNA synthetases class-II family profile" evidence="11">
    <location>
        <begin position="23"/>
        <end position="357"/>
    </location>
</feature>
<dbReference type="SUPFAM" id="SSF52954">
    <property type="entry name" value="Class II aaRS ABD-related"/>
    <property type="match status" value="1"/>
</dbReference>
<keyword evidence="6 9" id="KW-0648">Protein biosynthesis</keyword>
<keyword evidence="9" id="KW-0963">Cytoplasm</keyword>
<dbReference type="InterPro" id="IPR006195">
    <property type="entry name" value="aa-tRNA-synth_II"/>
</dbReference>
<dbReference type="InterPro" id="IPR004154">
    <property type="entry name" value="Anticodon-bd"/>
</dbReference>
<evidence type="ECO:0000313" key="13">
    <source>
        <dbReference type="Proteomes" id="UP001156666"/>
    </source>
</evidence>
<dbReference type="PROSITE" id="PS50862">
    <property type="entry name" value="AA_TRNA_LIGASE_II"/>
    <property type="match status" value="1"/>
</dbReference>
<feature type="binding site" evidence="10">
    <location>
        <position position="144"/>
    </location>
    <ligand>
        <name>L-histidine</name>
        <dbReference type="ChEBI" id="CHEBI:57595"/>
    </ligand>
</feature>
<comment type="similarity">
    <text evidence="1 9">Belongs to the class-II aminoacyl-tRNA synthetase family.</text>
</comment>
<evidence type="ECO:0000256" key="7">
    <source>
        <dbReference type="ARBA" id="ARBA00023146"/>
    </source>
</evidence>
<evidence type="ECO:0000256" key="4">
    <source>
        <dbReference type="ARBA" id="ARBA00022741"/>
    </source>
</evidence>
<name>A0AA37SQF4_9BACT</name>
<dbReference type="Proteomes" id="UP001156666">
    <property type="component" value="Unassembled WGS sequence"/>
</dbReference>
<dbReference type="GO" id="GO:0005524">
    <property type="term" value="F:ATP binding"/>
    <property type="evidence" value="ECO:0007669"/>
    <property type="project" value="UniProtKB-UniRule"/>
</dbReference>
<dbReference type="Pfam" id="PF03129">
    <property type="entry name" value="HGTP_anticodon"/>
    <property type="match status" value="1"/>
</dbReference>
<dbReference type="GO" id="GO:0005737">
    <property type="term" value="C:cytoplasm"/>
    <property type="evidence" value="ECO:0007669"/>
    <property type="project" value="UniProtKB-SubCell"/>
</dbReference>
<feature type="binding site" evidence="10">
    <location>
        <begin position="291"/>
        <end position="292"/>
    </location>
    <ligand>
        <name>L-histidine</name>
        <dbReference type="ChEBI" id="CHEBI:57595"/>
    </ligand>
</feature>
<dbReference type="InterPro" id="IPR036621">
    <property type="entry name" value="Anticodon-bd_dom_sf"/>
</dbReference>
<comment type="subunit">
    <text evidence="2 9">Homodimer.</text>
</comment>
<keyword evidence="7 9" id="KW-0030">Aminoacyl-tRNA synthetase</keyword>
<reference evidence="12" key="2">
    <citation type="submission" date="2023-01" db="EMBL/GenBank/DDBJ databases">
        <title>Draft genome sequence of Portibacter lacus strain NBRC 108769.</title>
        <authorList>
            <person name="Sun Q."/>
            <person name="Mori K."/>
        </authorList>
    </citation>
    <scope>NUCLEOTIDE SEQUENCE</scope>
    <source>
        <strain evidence="12">NBRC 108769</strain>
    </source>
</reference>
<keyword evidence="13" id="KW-1185">Reference proteome</keyword>
<dbReference type="InterPro" id="IPR004516">
    <property type="entry name" value="HisRS/HisZ"/>
</dbReference>
<evidence type="ECO:0000259" key="11">
    <source>
        <dbReference type="PROSITE" id="PS50862"/>
    </source>
</evidence>
<evidence type="ECO:0000256" key="3">
    <source>
        <dbReference type="ARBA" id="ARBA00022598"/>
    </source>
</evidence>
<dbReference type="AlphaFoldDB" id="A0AA37SQF4"/>
<dbReference type="InterPro" id="IPR041715">
    <property type="entry name" value="HisRS-like_core"/>
</dbReference>
<dbReference type="InterPro" id="IPR045864">
    <property type="entry name" value="aa-tRNA-synth_II/BPL/LPL"/>
</dbReference>
<evidence type="ECO:0000256" key="5">
    <source>
        <dbReference type="ARBA" id="ARBA00022840"/>
    </source>
</evidence>
<evidence type="ECO:0000256" key="8">
    <source>
        <dbReference type="ARBA" id="ARBA00047639"/>
    </source>
</evidence>
<dbReference type="Pfam" id="PF13393">
    <property type="entry name" value="tRNA-synt_His"/>
    <property type="match status" value="2"/>
</dbReference>
<feature type="binding site" evidence="10">
    <location>
        <begin position="100"/>
        <end position="102"/>
    </location>
    <ligand>
        <name>L-histidine</name>
        <dbReference type="ChEBI" id="CHEBI:57595"/>
    </ligand>
</feature>
<dbReference type="Gene3D" id="3.30.930.10">
    <property type="entry name" value="Bira Bifunctional Protein, Domain 2"/>
    <property type="match status" value="1"/>
</dbReference>
<dbReference type="CDD" id="cd00773">
    <property type="entry name" value="HisRS-like_core"/>
    <property type="match status" value="1"/>
</dbReference>